<evidence type="ECO:0000256" key="1">
    <source>
        <dbReference type="SAM" id="Coils"/>
    </source>
</evidence>
<feature type="compositionally biased region" description="Polar residues" evidence="2">
    <location>
        <begin position="210"/>
        <end position="233"/>
    </location>
</feature>
<protein>
    <submittedName>
        <fullName evidence="4">Uncharacterized protein</fullName>
    </submittedName>
</protein>
<feature type="coiled-coil region" evidence="1">
    <location>
        <begin position="323"/>
        <end position="350"/>
    </location>
</feature>
<keyword evidence="1" id="KW-0175">Coiled coil</keyword>
<name>A0A914LE83_MELIC</name>
<evidence type="ECO:0000313" key="4">
    <source>
        <dbReference type="WBParaSite" id="Minc3s00444g12411"/>
    </source>
</evidence>
<dbReference type="Proteomes" id="UP000887563">
    <property type="component" value="Unplaced"/>
</dbReference>
<dbReference type="AlphaFoldDB" id="A0A914LE83"/>
<evidence type="ECO:0000256" key="2">
    <source>
        <dbReference type="SAM" id="MobiDB-lite"/>
    </source>
</evidence>
<proteinExistence type="predicted"/>
<reference evidence="4" key="1">
    <citation type="submission" date="2022-11" db="UniProtKB">
        <authorList>
            <consortium name="WormBaseParasite"/>
        </authorList>
    </citation>
    <scope>IDENTIFICATION</scope>
</reference>
<keyword evidence="3" id="KW-1185">Reference proteome</keyword>
<evidence type="ECO:0000313" key="3">
    <source>
        <dbReference type="Proteomes" id="UP000887563"/>
    </source>
</evidence>
<sequence length="870" mass="99684">MDNNRMSVGTSGSLTNIGTLSPVVMFDWIRNEIQELQSDQLTLIFAQALERQSDRVLQLMRHAFDNREDDVSVIMLKNVANFTRNKNQKYQDIEDFVLISHYLWKLLCKVLNWRVKRSQNNRSSDDAKKDEQLRINKDNPYNSAILKTSKRSVVNLGTYSDRPMEDLFDEELDDDDEESLIKIPSRKCVKAVNNRGLKNEAKLVNDEANVESSSQQLTTRKNNCSKENQSNNQMILRRNVAPTDGLRNQIHDVSSDTTQNEETANLDYVEASDDDDRYLRASLREESLDDFFSNDKDPERPDEAYVVKEVEDTNMRDSNEIATEVKKELVSDTEEEAEEVEEEIDGQQANMQNSVIIVKQEENYDGFSNNVGMQNAQMSNSVIVYDPTEHQESSSATSSNEPLPDLHQDIPLPPAPINPRLQFSAMSSSSLPVYSKNSSLKWGLRNKSTVSAKAIAPKVTREVCIDQSCSNTDMETGGVSSKRQRLDLVEQPRDLKESFDDDNYSEFCIGPQQAKLPWHMSPILVNNNTDTTEMSDPSSSNNKTGYSSKIKKYRRADYLKEQKAKRKEMKQGRNVKFFRDNDKETSLQVTIHNFVIEEGNVFKRYDYVNECKVHVPGSTNFLNRPLGQIPAVDPSNIGYRKLTRQLKAEIKALVSDVLLRGRNVVEQNLADKFVASSDRLCRISRLFVTDSMLSGVNDAVFRNMYIFRLDFHKHMDLFISQLDVLHQYILNQLCAFEFSYVFVLYGYDLVNQEGTPSLDSTIKLKNWFEENLNGCNLQKSKEDCVYQYSIPQFVIVTIPELGSHAEQIRAYNNELRVHVQNKQQESPNGKFGDFILLDWAQMMIENGSNSDELAINVLVRKLIDFGVLFK</sequence>
<feature type="region of interest" description="Disordered" evidence="2">
    <location>
        <begin position="206"/>
        <end position="233"/>
    </location>
</feature>
<accession>A0A914LE83</accession>
<dbReference type="WBParaSite" id="Minc3s00444g12411">
    <property type="protein sequence ID" value="Minc3s00444g12411"/>
    <property type="gene ID" value="Minc3s00444g12411"/>
</dbReference>
<organism evidence="3 4">
    <name type="scientific">Meloidogyne incognita</name>
    <name type="common">Southern root-knot nematode worm</name>
    <name type="synonym">Oxyuris incognita</name>
    <dbReference type="NCBI Taxonomy" id="6306"/>
    <lineage>
        <taxon>Eukaryota</taxon>
        <taxon>Metazoa</taxon>
        <taxon>Ecdysozoa</taxon>
        <taxon>Nematoda</taxon>
        <taxon>Chromadorea</taxon>
        <taxon>Rhabditida</taxon>
        <taxon>Tylenchina</taxon>
        <taxon>Tylenchomorpha</taxon>
        <taxon>Tylenchoidea</taxon>
        <taxon>Meloidogynidae</taxon>
        <taxon>Meloidogyninae</taxon>
        <taxon>Meloidogyne</taxon>
        <taxon>Meloidogyne incognita group</taxon>
    </lineage>
</organism>